<dbReference type="EMBL" id="UZAU01000574">
    <property type="status" value="NOT_ANNOTATED_CDS"/>
    <property type="molecule type" value="Genomic_DNA"/>
</dbReference>
<dbReference type="AlphaFoldDB" id="A0A803PZ75"/>
<dbReference type="Proteomes" id="UP000596661">
    <property type="component" value="Chromosome 6"/>
</dbReference>
<protein>
    <submittedName>
        <fullName evidence="1">Uncharacterized protein</fullName>
    </submittedName>
</protein>
<evidence type="ECO:0000313" key="2">
    <source>
        <dbReference type="Proteomes" id="UP000596661"/>
    </source>
</evidence>
<reference evidence="1" key="2">
    <citation type="submission" date="2021-03" db="UniProtKB">
        <authorList>
            <consortium name="EnsemblPlants"/>
        </authorList>
    </citation>
    <scope>IDENTIFICATION</scope>
</reference>
<evidence type="ECO:0000313" key="1">
    <source>
        <dbReference type="EnsemblPlants" id="cds.evm.model.06.637"/>
    </source>
</evidence>
<sequence>MHRLAASVAFYPVTDPSPLLGLGVPWPTGRVIGYLAGAGLCGGGGSDGPTTSSPWEVLATLALTRLVGSFEVPPVRPTSQLGRHVCIKKVAKS</sequence>
<proteinExistence type="predicted"/>
<reference evidence="1" key="1">
    <citation type="submission" date="2018-11" db="EMBL/GenBank/DDBJ databases">
        <authorList>
            <person name="Grassa J C."/>
        </authorList>
    </citation>
    <scope>NUCLEOTIDE SEQUENCE [LARGE SCALE GENOMIC DNA]</scope>
</reference>
<name>A0A803PZ75_CANSA</name>
<organism evidence="1 2">
    <name type="scientific">Cannabis sativa</name>
    <name type="common">Hemp</name>
    <name type="synonym">Marijuana</name>
    <dbReference type="NCBI Taxonomy" id="3483"/>
    <lineage>
        <taxon>Eukaryota</taxon>
        <taxon>Viridiplantae</taxon>
        <taxon>Streptophyta</taxon>
        <taxon>Embryophyta</taxon>
        <taxon>Tracheophyta</taxon>
        <taxon>Spermatophyta</taxon>
        <taxon>Magnoliopsida</taxon>
        <taxon>eudicotyledons</taxon>
        <taxon>Gunneridae</taxon>
        <taxon>Pentapetalae</taxon>
        <taxon>rosids</taxon>
        <taxon>fabids</taxon>
        <taxon>Rosales</taxon>
        <taxon>Cannabaceae</taxon>
        <taxon>Cannabis</taxon>
    </lineage>
</organism>
<dbReference type="Gramene" id="evm.model.06.637">
    <property type="protein sequence ID" value="cds.evm.model.06.637"/>
    <property type="gene ID" value="evm.TU.06.637"/>
</dbReference>
<dbReference type="EnsemblPlants" id="evm.model.06.637">
    <property type="protein sequence ID" value="cds.evm.model.06.637"/>
    <property type="gene ID" value="evm.TU.06.637"/>
</dbReference>
<keyword evidence="2" id="KW-1185">Reference proteome</keyword>
<accession>A0A803PZ75</accession>